<dbReference type="KEGG" id="sfm:108932285"/>
<evidence type="ECO:0000256" key="6">
    <source>
        <dbReference type="ARBA" id="ARBA00034908"/>
    </source>
</evidence>
<dbReference type="RefSeq" id="XP_018604058.1">
    <property type="nucleotide sequence ID" value="XM_018748542.2"/>
</dbReference>
<evidence type="ECO:0000313" key="12">
    <source>
        <dbReference type="Proteomes" id="UP000694397"/>
    </source>
</evidence>
<comment type="catalytic activity">
    <reaction evidence="7">
        <text>N-terminal N(alpha)-acetyl-L-cysteinyl-L-glutamyl-[protein] + H2O = N-terminal L-glutamyl-[protein] + N-acetyl-L-cysteine</text>
        <dbReference type="Rhea" id="RHEA:74583"/>
        <dbReference type="Rhea" id="RHEA-COMP:12668"/>
        <dbReference type="Rhea" id="RHEA-COMP:18396"/>
        <dbReference type="ChEBI" id="CHEBI:15377"/>
        <dbReference type="ChEBI" id="CHEBI:64721"/>
        <dbReference type="ChEBI" id="CHEBI:78236"/>
        <dbReference type="ChEBI" id="CHEBI:193601"/>
    </reaction>
    <physiologicalReaction direction="left-to-right" evidence="7">
        <dbReference type="Rhea" id="RHEA:74584"/>
    </physiologicalReaction>
</comment>
<comment type="catalytic activity">
    <reaction evidence="9">
        <text>N-terminal N(alpha)-acetyl-L-methionyl-L-aspartyl-[protein] + H2O = N-terminal L-aspartyl-[protein] + N-acetyl-L-methionine</text>
        <dbReference type="Rhea" id="RHEA:74571"/>
        <dbReference type="Rhea" id="RHEA-COMP:12669"/>
        <dbReference type="Rhea" id="RHEA-COMP:12693"/>
        <dbReference type="ChEBI" id="CHEBI:15377"/>
        <dbReference type="ChEBI" id="CHEBI:64720"/>
        <dbReference type="ChEBI" id="CHEBI:71670"/>
        <dbReference type="ChEBI" id="CHEBI:133063"/>
    </reaction>
    <physiologicalReaction direction="left-to-right" evidence="9">
        <dbReference type="Rhea" id="RHEA:74572"/>
    </physiologicalReaction>
</comment>
<proteinExistence type="inferred from homology"/>
<dbReference type="PANTHER" id="PTHR28631">
    <property type="entry name" value="UPF0692 PROTEIN C19ORF54"/>
    <property type="match status" value="1"/>
</dbReference>
<dbReference type="AlphaFoldDB" id="A0A8C9R6E6"/>
<evidence type="ECO:0000256" key="4">
    <source>
        <dbReference type="ARBA" id="ARBA00034725"/>
    </source>
</evidence>
<dbReference type="Proteomes" id="UP000694397">
    <property type="component" value="Chromosome 10"/>
</dbReference>
<accession>A0A8C9R6E6</accession>
<dbReference type="Pfam" id="PF21646">
    <property type="entry name" value="ACTMAP-like_C"/>
    <property type="match status" value="1"/>
</dbReference>
<dbReference type="PANTHER" id="PTHR28631:SF1">
    <property type="entry name" value="ACTIN MATURATION PROTEASE"/>
    <property type="match status" value="1"/>
</dbReference>
<evidence type="ECO:0000256" key="3">
    <source>
        <dbReference type="ARBA" id="ARBA00022801"/>
    </source>
</evidence>
<organism evidence="11 12">
    <name type="scientific">Scleropages formosus</name>
    <name type="common">Asian bonytongue</name>
    <name type="synonym">Osteoglossum formosum</name>
    <dbReference type="NCBI Taxonomy" id="113540"/>
    <lineage>
        <taxon>Eukaryota</taxon>
        <taxon>Metazoa</taxon>
        <taxon>Chordata</taxon>
        <taxon>Craniata</taxon>
        <taxon>Vertebrata</taxon>
        <taxon>Euteleostomi</taxon>
        <taxon>Actinopterygii</taxon>
        <taxon>Neopterygii</taxon>
        <taxon>Teleostei</taxon>
        <taxon>Osteoglossocephala</taxon>
        <taxon>Osteoglossomorpha</taxon>
        <taxon>Osteoglossiformes</taxon>
        <taxon>Osteoglossidae</taxon>
        <taxon>Scleropages</taxon>
    </lineage>
</organism>
<reference evidence="11 12" key="1">
    <citation type="submission" date="2019-04" db="EMBL/GenBank/DDBJ databases">
        <authorList>
            <consortium name="Wellcome Sanger Institute Data Sharing"/>
        </authorList>
    </citation>
    <scope>NUCLEOTIDE SEQUENCE [LARGE SCALE GENOMIC DNA]</scope>
</reference>
<reference evidence="11" key="2">
    <citation type="submission" date="2025-08" db="UniProtKB">
        <authorList>
            <consortium name="Ensembl"/>
        </authorList>
    </citation>
    <scope>IDENTIFICATION</scope>
</reference>
<comment type="similarity">
    <text evidence="4">Belongs to the ACTMAP family.</text>
</comment>
<keyword evidence="12" id="KW-1185">Reference proteome</keyword>
<evidence type="ECO:0000313" key="11">
    <source>
        <dbReference type="Ensembl" id="ENSSFOP00015009591.1"/>
    </source>
</evidence>
<evidence type="ECO:0000256" key="7">
    <source>
        <dbReference type="ARBA" id="ARBA00047999"/>
    </source>
</evidence>
<keyword evidence="3" id="KW-0378">Hydrolase</keyword>
<sequence length="295" mass="32298">MTSEHPALLPPPPPPPCPALAWPAAPLWPSKKKLYQAIAEGRSAVEGDHEEARLVLVKRESSFRKHLQWVLFNKYVPSLIQDGPQCGLVALWMAAHLLQSPTELSIERIVKVAKERGYTAQGEIFSAHDMALLAEEMCGCRAERLTGGMSGPNFGLILKHLASGKPVLIPYDEDFNHEPCQRRGHRAHWAVASGILLALKEGCLNKEEFQPDPVVPWLLLPGDSPACPMEGIQDAFVLAKQGKSLHYQLLGLEKLAQSNAQLKEMDPKRAADGSVYILPQGGMEVGLAGQVVLLH</sequence>
<dbReference type="GeneID" id="108932285"/>
<reference evidence="11" key="3">
    <citation type="submission" date="2025-09" db="UniProtKB">
        <authorList>
            <consortium name="Ensembl"/>
        </authorList>
    </citation>
    <scope>IDENTIFICATION</scope>
</reference>
<comment type="catalytic activity">
    <reaction evidence="8">
        <text>N-terminal N(alpha)-acetyl-L-cysteinyl-L-aspartyl-[protein] + H2O = N-terminal L-aspartyl-[protein] + N-acetyl-L-cysteine</text>
        <dbReference type="Rhea" id="RHEA:74579"/>
        <dbReference type="Rhea" id="RHEA-COMP:12669"/>
        <dbReference type="Rhea" id="RHEA-COMP:18395"/>
        <dbReference type="ChEBI" id="CHEBI:15377"/>
        <dbReference type="ChEBI" id="CHEBI:64720"/>
        <dbReference type="ChEBI" id="CHEBI:78236"/>
        <dbReference type="ChEBI" id="CHEBI:193599"/>
    </reaction>
    <physiologicalReaction direction="left-to-right" evidence="8">
        <dbReference type="Rhea" id="RHEA:74580"/>
    </physiologicalReaction>
</comment>
<evidence type="ECO:0000256" key="9">
    <source>
        <dbReference type="ARBA" id="ARBA00093241"/>
    </source>
</evidence>
<comment type="catalytic activity">
    <reaction evidence="10">
        <text>N-terminal N(alpha)-acetyl-L-methionyl-L-glutamyl-[protein] + H2O = N-terminal L-glutamyl-[protein] + N-acetyl-L-methionine</text>
        <dbReference type="Rhea" id="RHEA:74575"/>
        <dbReference type="Rhea" id="RHEA-COMP:12668"/>
        <dbReference type="Rhea" id="RHEA-COMP:12697"/>
        <dbReference type="ChEBI" id="CHEBI:15377"/>
        <dbReference type="ChEBI" id="CHEBI:64721"/>
        <dbReference type="ChEBI" id="CHEBI:71670"/>
        <dbReference type="ChEBI" id="CHEBI:133360"/>
    </reaction>
    <physiologicalReaction direction="left-to-right" evidence="10">
        <dbReference type="Rhea" id="RHEA:74576"/>
    </physiologicalReaction>
</comment>
<dbReference type="GO" id="GO:0006508">
    <property type="term" value="P:proteolysis"/>
    <property type="evidence" value="ECO:0007669"/>
    <property type="project" value="UniProtKB-KW"/>
</dbReference>
<dbReference type="CTD" id="284325"/>
<dbReference type="GO" id="GO:0004177">
    <property type="term" value="F:aminopeptidase activity"/>
    <property type="evidence" value="ECO:0007669"/>
    <property type="project" value="UniProtKB-KW"/>
</dbReference>
<evidence type="ECO:0000256" key="10">
    <source>
        <dbReference type="ARBA" id="ARBA00093265"/>
    </source>
</evidence>
<gene>
    <name evidence="11" type="primary">ACTMAP</name>
    <name evidence="11" type="synonym">actmap</name>
</gene>
<protein>
    <recommendedName>
        <fullName evidence="5">Actin maturation protease</fullName>
    </recommendedName>
    <alternativeName>
        <fullName evidence="6">Actin aminopeptidase ACTMAP</fullName>
    </alternativeName>
</protein>
<dbReference type="GeneTree" id="ENSGT00390000012368"/>
<dbReference type="RefSeq" id="XP_018604059.1">
    <property type="nucleotide sequence ID" value="XM_018748543.2"/>
</dbReference>
<evidence type="ECO:0000256" key="8">
    <source>
        <dbReference type="ARBA" id="ARBA00049041"/>
    </source>
</evidence>
<keyword evidence="1" id="KW-0031">Aminopeptidase</keyword>
<evidence type="ECO:0000256" key="5">
    <source>
        <dbReference type="ARBA" id="ARBA00034848"/>
    </source>
</evidence>
<dbReference type="Ensembl" id="ENSSFOT00015009722.2">
    <property type="protein sequence ID" value="ENSSFOP00015009591.1"/>
    <property type="gene ID" value="ENSSFOG00015006244.2"/>
</dbReference>
<dbReference type="InterPro" id="IPR040043">
    <property type="entry name" value="ACTMAP"/>
</dbReference>
<evidence type="ECO:0000256" key="1">
    <source>
        <dbReference type="ARBA" id="ARBA00022438"/>
    </source>
</evidence>
<name>A0A8C9R6E6_SCLFO</name>
<keyword evidence="2" id="KW-0645">Protease</keyword>
<evidence type="ECO:0000256" key="2">
    <source>
        <dbReference type="ARBA" id="ARBA00022670"/>
    </source>
</evidence>
<dbReference type="OrthoDB" id="198816at2759"/>
<dbReference type="RefSeq" id="XP_018604057.1">
    <property type="nucleotide sequence ID" value="XM_018748541.2"/>
</dbReference>